<evidence type="ECO:0000256" key="3">
    <source>
        <dbReference type="ARBA" id="ARBA00006865"/>
    </source>
</evidence>
<comment type="subcellular location">
    <subcellularLocation>
        <location evidence="2">Cell membrane</location>
        <topology evidence="2">Lipid-anchor</topology>
        <topology evidence="2">GPI-anchor</topology>
    </subcellularLocation>
</comment>
<dbReference type="GO" id="GO:0030245">
    <property type="term" value="P:cellulose catabolic process"/>
    <property type="evidence" value="ECO:0007669"/>
    <property type="project" value="UniProtKB-KW"/>
</dbReference>
<keyword evidence="6" id="KW-0336">GPI-anchor</keyword>
<dbReference type="SUPFAM" id="SSF49899">
    <property type="entry name" value="Concanavalin A-like lectins/glucanases"/>
    <property type="match status" value="1"/>
</dbReference>
<keyword evidence="9 13" id="KW-0472">Membrane</keyword>
<dbReference type="Gene3D" id="2.60.120.200">
    <property type="match status" value="1"/>
</dbReference>
<keyword evidence="13" id="KW-1133">Transmembrane helix</keyword>
<dbReference type="InterPro" id="IPR050546">
    <property type="entry name" value="Glycosyl_Hydrlase_16"/>
</dbReference>
<evidence type="ECO:0000256" key="9">
    <source>
        <dbReference type="ARBA" id="ARBA00023136"/>
    </source>
</evidence>
<dbReference type="InterPro" id="IPR013320">
    <property type="entry name" value="ConA-like_dom_sf"/>
</dbReference>
<keyword evidence="6" id="KW-0325">Glycoprotein</keyword>
<keyword evidence="5" id="KW-1003">Cell membrane</keyword>
<organism evidence="15 16">
    <name type="scientific">Aspergillus wentii DTO 134E9</name>
    <dbReference type="NCBI Taxonomy" id="1073089"/>
    <lineage>
        <taxon>Eukaryota</taxon>
        <taxon>Fungi</taxon>
        <taxon>Dikarya</taxon>
        <taxon>Ascomycota</taxon>
        <taxon>Pezizomycotina</taxon>
        <taxon>Eurotiomycetes</taxon>
        <taxon>Eurotiomycetidae</taxon>
        <taxon>Eurotiales</taxon>
        <taxon>Aspergillaceae</taxon>
        <taxon>Aspergillus</taxon>
        <taxon>Aspergillus subgen. Cremei</taxon>
    </lineage>
</organism>
<dbReference type="Pfam" id="PF26113">
    <property type="entry name" value="GH16_XgeA"/>
    <property type="match status" value="1"/>
</dbReference>
<dbReference type="InterPro" id="IPR000757">
    <property type="entry name" value="Beta-glucanase-like"/>
</dbReference>
<comment type="catalytic activity">
    <reaction evidence="1">
        <text>Endohydrolysis of (1-&gt;3)- or (1-&gt;4)-linkages in beta-D-glucans when the glucose residue whose reducing group is involved in the linkage to be hydrolyzed is itself substituted at C-3.</text>
        <dbReference type="EC" id="3.2.1.6"/>
    </reaction>
</comment>
<dbReference type="OrthoDB" id="192832at2759"/>
<keyword evidence="8" id="KW-0136">Cellulose degradation</keyword>
<evidence type="ECO:0000313" key="16">
    <source>
        <dbReference type="Proteomes" id="UP000184383"/>
    </source>
</evidence>
<keyword evidence="8" id="KW-0119">Carbohydrate metabolism</keyword>
<evidence type="ECO:0000256" key="12">
    <source>
        <dbReference type="SAM" id="MobiDB-lite"/>
    </source>
</evidence>
<dbReference type="PROSITE" id="PS51762">
    <property type="entry name" value="GH16_2"/>
    <property type="match status" value="1"/>
</dbReference>
<gene>
    <name evidence="15" type="ORF">ASPWEDRAFT_42832</name>
</gene>
<evidence type="ECO:0000256" key="4">
    <source>
        <dbReference type="ARBA" id="ARBA00012599"/>
    </source>
</evidence>
<evidence type="ECO:0000256" key="2">
    <source>
        <dbReference type="ARBA" id="ARBA00004609"/>
    </source>
</evidence>
<evidence type="ECO:0000256" key="8">
    <source>
        <dbReference type="ARBA" id="ARBA00023001"/>
    </source>
</evidence>
<dbReference type="GO" id="GO:0005886">
    <property type="term" value="C:plasma membrane"/>
    <property type="evidence" value="ECO:0007669"/>
    <property type="project" value="UniProtKB-SubCell"/>
</dbReference>
<feature type="region of interest" description="Disordered" evidence="12">
    <location>
        <begin position="1"/>
        <end position="21"/>
    </location>
</feature>
<dbReference type="PANTHER" id="PTHR10963">
    <property type="entry name" value="GLYCOSYL HYDROLASE-RELATED"/>
    <property type="match status" value="1"/>
</dbReference>
<accession>A0A1L9RD72</accession>
<comment type="similarity">
    <text evidence="3">Belongs to the glycosyl hydrolase 16 family.</text>
</comment>
<evidence type="ECO:0000259" key="14">
    <source>
        <dbReference type="PROSITE" id="PS51762"/>
    </source>
</evidence>
<keyword evidence="13" id="KW-0812">Transmembrane</keyword>
<evidence type="ECO:0000256" key="13">
    <source>
        <dbReference type="SAM" id="Phobius"/>
    </source>
</evidence>
<dbReference type="CDD" id="cd02181">
    <property type="entry name" value="GH16_fungal_Lam16A_glucanase"/>
    <property type="match status" value="1"/>
</dbReference>
<evidence type="ECO:0000256" key="1">
    <source>
        <dbReference type="ARBA" id="ARBA00000124"/>
    </source>
</evidence>
<dbReference type="RefSeq" id="XP_040686480.1">
    <property type="nucleotide sequence ID" value="XM_040835873.1"/>
</dbReference>
<keyword evidence="16" id="KW-1185">Reference proteome</keyword>
<evidence type="ECO:0000256" key="7">
    <source>
        <dbReference type="ARBA" id="ARBA00022801"/>
    </source>
</evidence>
<evidence type="ECO:0000313" key="15">
    <source>
        <dbReference type="EMBL" id="OJJ32803.1"/>
    </source>
</evidence>
<dbReference type="VEuPathDB" id="FungiDB:ASPWEDRAFT_42832"/>
<protein>
    <recommendedName>
        <fullName evidence="4">endo-1,3(4)-beta-glucanase</fullName>
        <ecNumber evidence="4">3.2.1.6</ecNumber>
    </recommendedName>
</protein>
<evidence type="ECO:0000256" key="10">
    <source>
        <dbReference type="ARBA" id="ARBA00023288"/>
    </source>
</evidence>
<dbReference type="GO" id="GO:0098552">
    <property type="term" value="C:side of membrane"/>
    <property type="evidence" value="ECO:0007669"/>
    <property type="project" value="UniProtKB-KW"/>
</dbReference>
<evidence type="ECO:0000256" key="11">
    <source>
        <dbReference type="ARBA" id="ARBA00023295"/>
    </source>
</evidence>
<evidence type="ECO:0000256" key="6">
    <source>
        <dbReference type="ARBA" id="ARBA00022622"/>
    </source>
</evidence>
<dbReference type="GO" id="GO:0052861">
    <property type="term" value="F:endo-1,3(4)-beta-glucanase activity"/>
    <property type="evidence" value="ECO:0007669"/>
    <property type="project" value="UniProtKB-EC"/>
</dbReference>
<dbReference type="FunFam" id="2.60.120.200:FF:000114">
    <property type="entry name" value="Probable endo-1,3(4)-beta-glucanase NFIA_089530"/>
    <property type="match status" value="1"/>
</dbReference>
<sequence length="365" mass="40679">MHNGYPASPPPSVKQEDEDQVPLPWYNPRGWSRRTKVVTGIGIIVVIIAVIVGAVEGTRARRYPDYIPLNYKLVDTYSGTSFFDQFDYFSSEDPTNGFVHYVDRQTAQNLNLTYASDSSVVLKVDTSEKNASTGRRSVRIESKHNYDTGLFIFDILHTPYGCGTWPALWLTDGYNWPKNGEIDILEANNRGTEGNAVTLHSTPGCNMKVRRKQTGFAEFLTCDNSTNSNAGCGVQGAPDTYGEELNDNHGGVYALELRLAGIRAWFFPRNSIPDDITNSSATPDPSTWGTALADFPNTNCDIPSHFNNQSIIANIDLCGQLGAQPQLYTELYNCPGKCEDFVANHPQNFTQAYWEFKSFKVYQAF</sequence>
<evidence type="ECO:0000256" key="5">
    <source>
        <dbReference type="ARBA" id="ARBA00022475"/>
    </source>
</evidence>
<keyword evidence="11" id="KW-0326">Glycosidase</keyword>
<reference evidence="16" key="1">
    <citation type="journal article" date="2017" name="Genome Biol.">
        <title>Comparative genomics reveals high biological diversity and specific adaptations in the industrially and medically important fungal genus Aspergillus.</title>
        <authorList>
            <person name="de Vries R.P."/>
            <person name="Riley R."/>
            <person name="Wiebenga A."/>
            <person name="Aguilar-Osorio G."/>
            <person name="Amillis S."/>
            <person name="Uchima C.A."/>
            <person name="Anderluh G."/>
            <person name="Asadollahi M."/>
            <person name="Askin M."/>
            <person name="Barry K."/>
            <person name="Battaglia E."/>
            <person name="Bayram O."/>
            <person name="Benocci T."/>
            <person name="Braus-Stromeyer S.A."/>
            <person name="Caldana C."/>
            <person name="Canovas D."/>
            <person name="Cerqueira G.C."/>
            <person name="Chen F."/>
            <person name="Chen W."/>
            <person name="Choi C."/>
            <person name="Clum A."/>
            <person name="Dos Santos R.A."/>
            <person name="Damasio A.R."/>
            <person name="Diallinas G."/>
            <person name="Emri T."/>
            <person name="Fekete E."/>
            <person name="Flipphi M."/>
            <person name="Freyberg S."/>
            <person name="Gallo A."/>
            <person name="Gournas C."/>
            <person name="Habgood R."/>
            <person name="Hainaut M."/>
            <person name="Harispe M.L."/>
            <person name="Henrissat B."/>
            <person name="Hilden K.S."/>
            <person name="Hope R."/>
            <person name="Hossain A."/>
            <person name="Karabika E."/>
            <person name="Karaffa L."/>
            <person name="Karanyi Z."/>
            <person name="Krasevec N."/>
            <person name="Kuo A."/>
            <person name="Kusch H."/>
            <person name="LaButti K."/>
            <person name="Lagendijk E.L."/>
            <person name="Lapidus A."/>
            <person name="Levasseur A."/>
            <person name="Lindquist E."/>
            <person name="Lipzen A."/>
            <person name="Logrieco A.F."/>
            <person name="MacCabe A."/>
            <person name="Maekelae M.R."/>
            <person name="Malavazi I."/>
            <person name="Melin P."/>
            <person name="Meyer V."/>
            <person name="Mielnichuk N."/>
            <person name="Miskei M."/>
            <person name="Molnar A.P."/>
            <person name="Mule G."/>
            <person name="Ngan C.Y."/>
            <person name="Orejas M."/>
            <person name="Orosz E."/>
            <person name="Ouedraogo J.P."/>
            <person name="Overkamp K.M."/>
            <person name="Park H.-S."/>
            <person name="Perrone G."/>
            <person name="Piumi F."/>
            <person name="Punt P.J."/>
            <person name="Ram A.F."/>
            <person name="Ramon A."/>
            <person name="Rauscher S."/>
            <person name="Record E."/>
            <person name="Riano-Pachon D.M."/>
            <person name="Robert V."/>
            <person name="Roehrig J."/>
            <person name="Ruller R."/>
            <person name="Salamov A."/>
            <person name="Salih N.S."/>
            <person name="Samson R.A."/>
            <person name="Sandor E."/>
            <person name="Sanguinetti M."/>
            <person name="Schuetze T."/>
            <person name="Sepcic K."/>
            <person name="Shelest E."/>
            <person name="Sherlock G."/>
            <person name="Sophianopoulou V."/>
            <person name="Squina F.M."/>
            <person name="Sun H."/>
            <person name="Susca A."/>
            <person name="Todd R.B."/>
            <person name="Tsang A."/>
            <person name="Unkles S.E."/>
            <person name="van de Wiele N."/>
            <person name="van Rossen-Uffink D."/>
            <person name="Oliveira J.V."/>
            <person name="Vesth T.C."/>
            <person name="Visser J."/>
            <person name="Yu J.-H."/>
            <person name="Zhou M."/>
            <person name="Andersen M.R."/>
            <person name="Archer D.B."/>
            <person name="Baker S.E."/>
            <person name="Benoit I."/>
            <person name="Brakhage A.A."/>
            <person name="Braus G.H."/>
            <person name="Fischer R."/>
            <person name="Frisvad J.C."/>
            <person name="Goldman G.H."/>
            <person name="Houbraken J."/>
            <person name="Oakley B."/>
            <person name="Pocsi I."/>
            <person name="Scazzocchio C."/>
            <person name="Seiboth B."/>
            <person name="vanKuyk P.A."/>
            <person name="Wortman J."/>
            <person name="Dyer P.S."/>
            <person name="Grigoriev I.V."/>
        </authorList>
    </citation>
    <scope>NUCLEOTIDE SEQUENCE [LARGE SCALE GENOMIC DNA]</scope>
    <source>
        <strain evidence="16">DTO 134E9</strain>
    </source>
</reference>
<dbReference type="STRING" id="1073089.A0A1L9RD72"/>
<name>A0A1L9RD72_ASPWE</name>
<proteinExistence type="inferred from homology"/>
<feature type="domain" description="GH16" evidence="14">
    <location>
        <begin position="16"/>
        <end position="304"/>
    </location>
</feature>
<dbReference type="AlphaFoldDB" id="A0A1L9RD72"/>
<keyword evidence="10" id="KW-0449">Lipoprotein</keyword>
<dbReference type="Proteomes" id="UP000184383">
    <property type="component" value="Unassembled WGS sequence"/>
</dbReference>
<keyword evidence="7" id="KW-0378">Hydrolase</keyword>
<feature type="transmembrane region" description="Helical" evidence="13">
    <location>
        <begin position="37"/>
        <end position="55"/>
    </location>
</feature>
<dbReference type="PANTHER" id="PTHR10963:SF42">
    <property type="entry name" value="PUTATIVE (AFU_ORTHOLOGUE AFUA_5G02280)-RELATED"/>
    <property type="match status" value="1"/>
</dbReference>
<keyword evidence="8" id="KW-0624">Polysaccharide degradation</keyword>
<dbReference type="GeneID" id="63751721"/>
<dbReference type="EMBL" id="KV878214">
    <property type="protein sequence ID" value="OJJ32803.1"/>
    <property type="molecule type" value="Genomic_DNA"/>
</dbReference>
<dbReference type="EC" id="3.2.1.6" evidence="4"/>